<dbReference type="PANTHER" id="PTHR30069:SF29">
    <property type="entry name" value="HEMOGLOBIN AND HEMOGLOBIN-HAPTOGLOBIN-BINDING PROTEIN 1-RELATED"/>
    <property type="match status" value="1"/>
</dbReference>
<evidence type="ECO:0000256" key="5">
    <source>
        <dbReference type="ARBA" id="ARBA00022729"/>
    </source>
</evidence>
<evidence type="ECO:0000256" key="11">
    <source>
        <dbReference type="RuleBase" id="RU003357"/>
    </source>
</evidence>
<evidence type="ECO:0000256" key="9">
    <source>
        <dbReference type="ARBA" id="ARBA00023237"/>
    </source>
</evidence>
<dbReference type="Pfam" id="PF07715">
    <property type="entry name" value="Plug"/>
    <property type="match status" value="1"/>
</dbReference>
<evidence type="ECO:0000256" key="2">
    <source>
        <dbReference type="ARBA" id="ARBA00022448"/>
    </source>
</evidence>
<keyword evidence="4 10" id="KW-0812">Transmembrane</keyword>
<keyword evidence="8 16" id="KW-0675">Receptor</keyword>
<evidence type="ECO:0000256" key="8">
    <source>
        <dbReference type="ARBA" id="ARBA00023170"/>
    </source>
</evidence>
<proteinExistence type="inferred from homology"/>
<organism evidence="16 17">
    <name type="scientific">Flavobacterium psychrophilum</name>
    <dbReference type="NCBI Taxonomy" id="96345"/>
    <lineage>
        <taxon>Bacteria</taxon>
        <taxon>Pseudomonadati</taxon>
        <taxon>Bacteroidota</taxon>
        <taxon>Flavobacteriia</taxon>
        <taxon>Flavobacteriales</taxon>
        <taxon>Flavobacteriaceae</taxon>
        <taxon>Flavobacterium</taxon>
    </lineage>
</organism>
<dbReference type="GO" id="GO:0009279">
    <property type="term" value="C:cell outer membrane"/>
    <property type="evidence" value="ECO:0007669"/>
    <property type="project" value="UniProtKB-SubCell"/>
</dbReference>
<dbReference type="Gene3D" id="2.40.170.20">
    <property type="entry name" value="TonB-dependent receptor, beta-barrel domain"/>
    <property type="match status" value="1"/>
</dbReference>
<comment type="similarity">
    <text evidence="10 11">Belongs to the TonB-dependent receptor family.</text>
</comment>
<dbReference type="InterPro" id="IPR037066">
    <property type="entry name" value="Plug_dom_sf"/>
</dbReference>
<dbReference type="Gene3D" id="2.170.130.10">
    <property type="entry name" value="TonB-dependent receptor, plug domain"/>
    <property type="match status" value="1"/>
</dbReference>
<evidence type="ECO:0000256" key="12">
    <source>
        <dbReference type="SAM" id="MobiDB-lite"/>
    </source>
</evidence>
<evidence type="ECO:0000256" key="7">
    <source>
        <dbReference type="ARBA" id="ARBA00023136"/>
    </source>
</evidence>
<evidence type="ECO:0000256" key="6">
    <source>
        <dbReference type="ARBA" id="ARBA00023077"/>
    </source>
</evidence>
<accession>A0A7U2RCA8</accession>
<dbReference type="PROSITE" id="PS52016">
    <property type="entry name" value="TONB_DEPENDENT_REC_3"/>
    <property type="match status" value="1"/>
</dbReference>
<evidence type="ECO:0000256" key="13">
    <source>
        <dbReference type="SAM" id="SignalP"/>
    </source>
</evidence>
<dbReference type="SUPFAM" id="SSF49464">
    <property type="entry name" value="Carboxypeptidase regulatory domain-like"/>
    <property type="match status" value="1"/>
</dbReference>
<gene>
    <name evidence="16" type="ORF">H0H26_01935</name>
</gene>
<dbReference type="Gene3D" id="2.60.40.1120">
    <property type="entry name" value="Carboxypeptidase-like, regulatory domain"/>
    <property type="match status" value="1"/>
</dbReference>
<keyword evidence="5 13" id="KW-0732">Signal</keyword>
<dbReference type="InterPro" id="IPR008969">
    <property type="entry name" value="CarboxyPept-like_regulatory"/>
</dbReference>
<sequence>MKKWFLATFLITVSSVFGQGKITGFVYDENGPLPGASILIEGDTNAISASFDGSFTINSASKNGKIEISFLGYKTKKVTYSFAQGEKMNLGNIILSNDSNLLGEVVIKSTVIDLAKDRKTPVAVSTIKGAEIREKLGSQEFPEILANTPSVYVTKAGGGFGDSRINIRGFDQKNIAVMVNGVPVNDMESGAVYWSNWSGLSDVTSALQVQRGLGSSKLAISSVGGTINVITRTADMKEGGTVSAMLGNNDYLKTLASYSTGKMKNGLSASVLFCNTQGSGYVNGTKFSEQNYFIGLGYEFNEKHNIQFTFTGAPQWHNQRSTSPTIAKFIKYGKNGEPNIHYNSDYGYLNGEEYSFKTNYYHKPVASFNYDFKINDKTKLSTILYGSWGRGGGSNGAGAIRGNTFNADNLRNSDGTINVNLIQAWNSGSPVSITPSTGGLPITTPRTQTGGAYQNDLTTTNNGANGISKISSINSHDWYGGVINLSRKLTDKLTLDFGIDARTYKGFHYTNLNDLLGATNYKDVANINNTNGLGVTQPRLLSEVYDTKSNWNPFFNSNNQERINFNNDGIVKWLGAFTQLEYSTEKITAFIQGAVSQQGFKRVDYFKYKTTDPLSATANEKILGGNVKGGVNYNLNEKMNVFVNAGYYSKQPFFNAVYPNNASLVNGNLVNEKIIGFEAGYGFKSSKFNANLNVYHTTWKDRYQRQNDTTDPLNVGGYYDFSGITEVHSGAELEMNAKPLAKLGLNAMVSVGNWVYKGNSLSNRYDNANNSIGGGTPTTLYLDGLKVGDAAQMTASIGANYEVAKGLKVDANYRLSDKLYAGISPNNFKNQINKGSLELPNYGLMDAGITYKINRIKDSKDSFTLRVNVNNVLDKIYISESRTNQFTATEAEFNSPTTGSDGLVDPTKTVTATNALKGTGNGQYTSYQDYQNRGVYNGVDVRNQVYFGFGRTWNFGISYNF</sequence>
<feature type="compositionally biased region" description="Polar residues" evidence="12">
    <location>
        <begin position="444"/>
        <end position="457"/>
    </location>
</feature>
<keyword evidence="3 10" id="KW-1134">Transmembrane beta strand</keyword>
<evidence type="ECO:0000313" key="16">
    <source>
        <dbReference type="EMBL" id="QRE05357.1"/>
    </source>
</evidence>
<name>A0A7U2RCA8_FLAPS</name>
<dbReference type="InterPro" id="IPR010917">
    <property type="entry name" value="TonB_rcpt_CS"/>
</dbReference>
<evidence type="ECO:0000259" key="14">
    <source>
        <dbReference type="Pfam" id="PF00593"/>
    </source>
</evidence>
<dbReference type="PANTHER" id="PTHR30069">
    <property type="entry name" value="TONB-DEPENDENT OUTER MEMBRANE RECEPTOR"/>
    <property type="match status" value="1"/>
</dbReference>
<comment type="subcellular location">
    <subcellularLocation>
        <location evidence="1 10">Cell outer membrane</location>
        <topology evidence="1 10">Multi-pass membrane protein</topology>
    </subcellularLocation>
</comment>
<feature type="chain" id="PRO_5030523695" evidence="13">
    <location>
        <begin position="19"/>
        <end position="961"/>
    </location>
</feature>
<dbReference type="AlphaFoldDB" id="A0A7U2RCA8"/>
<feature type="signal peptide" evidence="13">
    <location>
        <begin position="1"/>
        <end position="18"/>
    </location>
</feature>
<dbReference type="SUPFAM" id="SSF56935">
    <property type="entry name" value="Porins"/>
    <property type="match status" value="1"/>
</dbReference>
<keyword evidence="7 10" id="KW-0472">Membrane</keyword>
<evidence type="ECO:0000256" key="3">
    <source>
        <dbReference type="ARBA" id="ARBA00022452"/>
    </source>
</evidence>
<dbReference type="EMBL" id="CP059075">
    <property type="protein sequence ID" value="QRE05357.1"/>
    <property type="molecule type" value="Genomic_DNA"/>
</dbReference>
<dbReference type="PROSITE" id="PS01156">
    <property type="entry name" value="TONB_DEPENDENT_REC_2"/>
    <property type="match status" value="1"/>
</dbReference>
<feature type="domain" description="TonB-dependent receptor plug" evidence="15">
    <location>
        <begin position="117"/>
        <end position="226"/>
    </location>
</feature>
<evidence type="ECO:0000256" key="10">
    <source>
        <dbReference type="PROSITE-ProRule" id="PRU01360"/>
    </source>
</evidence>
<dbReference type="InterPro" id="IPR039426">
    <property type="entry name" value="TonB-dep_rcpt-like"/>
</dbReference>
<dbReference type="InterPro" id="IPR012910">
    <property type="entry name" value="Plug_dom"/>
</dbReference>
<dbReference type="GO" id="GO:0015344">
    <property type="term" value="F:siderophore uptake transmembrane transporter activity"/>
    <property type="evidence" value="ECO:0007669"/>
    <property type="project" value="TreeGrafter"/>
</dbReference>
<dbReference type="InterPro" id="IPR036942">
    <property type="entry name" value="Beta-barrel_TonB_sf"/>
</dbReference>
<protein>
    <submittedName>
        <fullName evidence="16">TonB-dependent receptor</fullName>
    </submittedName>
</protein>
<dbReference type="Pfam" id="PF13715">
    <property type="entry name" value="CarbopepD_reg_2"/>
    <property type="match status" value="1"/>
</dbReference>
<evidence type="ECO:0000313" key="17">
    <source>
        <dbReference type="Proteomes" id="UP000596329"/>
    </source>
</evidence>
<keyword evidence="9 10" id="KW-0998">Cell outer membrane</keyword>
<evidence type="ECO:0000259" key="15">
    <source>
        <dbReference type="Pfam" id="PF07715"/>
    </source>
</evidence>
<evidence type="ECO:0000256" key="4">
    <source>
        <dbReference type="ARBA" id="ARBA00022692"/>
    </source>
</evidence>
<evidence type="ECO:0000256" key="1">
    <source>
        <dbReference type="ARBA" id="ARBA00004571"/>
    </source>
</evidence>
<dbReference type="InterPro" id="IPR000531">
    <property type="entry name" value="Beta-barrel_TonB"/>
</dbReference>
<dbReference type="Proteomes" id="UP000596329">
    <property type="component" value="Chromosome"/>
</dbReference>
<dbReference type="Pfam" id="PF00593">
    <property type="entry name" value="TonB_dep_Rec_b-barrel"/>
    <property type="match status" value="1"/>
</dbReference>
<keyword evidence="6 11" id="KW-0798">TonB box</keyword>
<feature type="region of interest" description="Disordered" evidence="12">
    <location>
        <begin position="436"/>
        <end position="457"/>
    </location>
</feature>
<reference evidence="16 17" key="1">
    <citation type="submission" date="2020-07" db="EMBL/GenBank/DDBJ databases">
        <title>Genomic characterization of Flavobacterium psychrophilum strains.</title>
        <authorList>
            <person name="Castillo D."/>
            <person name="Jorgensen J."/>
            <person name="Middelboe M."/>
        </authorList>
    </citation>
    <scope>NUCLEOTIDE SEQUENCE [LARGE SCALE GENOMIC DNA]</scope>
    <source>
        <strain evidence="16 17">FPS-R7</strain>
    </source>
</reference>
<keyword evidence="2 10" id="KW-0813">Transport</keyword>
<dbReference type="GO" id="GO:0044718">
    <property type="term" value="P:siderophore transmembrane transport"/>
    <property type="evidence" value="ECO:0007669"/>
    <property type="project" value="TreeGrafter"/>
</dbReference>
<feature type="domain" description="TonB-dependent receptor-like beta-barrel" evidence="14">
    <location>
        <begin position="367"/>
        <end position="872"/>
    </location>
</feature>